<evidence type="ECO:0000313" key="2">
    <source>
        <dbReference type="Proteomes" id="UP000018680"/>
    </source>
</evidence>
<keyword evidence="2" id="KW-1185">Reference proteome</keyword>
<dbReference type="KEGG" id="slr:L21SP2_0223"/>
<accession>V5WDI0</accession>
<organism evidence="1 2">
    <name type="scientific">Salinispira pacifica</name>
    <dbReference type="NCBI Taxonomy" id="1307761"/>
    <lineage>
        <taxon>Bacteria</taxon>
        <taxon>Pseudomonadati</taxon>
        <taxon>Spirochaetota</taxon>
        <taxon>Spirochaetia</taxon>
        <taxon>Spirochaetales</taxon>
        <taxon>Spirochaetaceae</taxon>
        <taxon>Salinispira</taxon>
    </lineage>
</organism>
<protein>
    <recommendedName>
        <fullName evidence="3">Uracil-DNA glycosylase</fullName>
    </recommendedName>
</protein>
<name>V5WDI0_9SPIO</name>
<dbReference type="AlphaFoldDB" id="V5WDI0"/>
<dbReference type="EMBL" id="CP006939">
    <property type="protein sequence ID" value="AHC13665.1"/>
    <property type="molecule type" value="Genomic_DNA"/>
</dbReference>
<sequence length="45" mass="5250">MTWDPVFPKGCRQFGIKSKQLPSMLVRKNTGRRCPSFQKNPKIKD</sequence>
<evidence type="ECO:0008006" key="3">
    <source>
        <dbReference type="Google" id="ProtNLM"/>
    </source>
</evidence>
<reference evidence="1 2" key="1">
    <citation type="journal article" date="2015" name="Stand. Genomic Sci.">
        <title>Complete genome sequence and description of Salinispira pacifica gen. nov., sp. nov., a novel spirochaete isolated form a hypersaline microbial mat.</title>
        <authorList>
            <person name="Ben Hania W."/>
            <person name="Joseph M."/>
            <person name="Schumann P."/>
            <person name="Bunk B."/>
            <person name="Fiebig A."/>
            <person name="Sproer C."/>
            <person name="Klenk H.P."/>
            <person name="Fardeau M.L."/>
            <person name="Spring S."/>
        </authorList>
    </citation>
    <scope>NUCLEOTIDE SEQUENCE [LARGE SCALE GENOMIC DNA]</scope>
    <source>
        <strain evidence="1 2">L21-RPul-D2</strain>
    </source>
</reference>
<dbReference type="HOGENOM" id="CLU_3205074_0_0_12"/>
<proteinExistence type="predicted"/>
<dbReference type="Proteomes" id="UP000018680">
    <property type="component" value="Chromosome"/>
</dbReference>
<gene>
    <name evidence="1" type="ORF">L21SP2_0223</name>
</gene>
<evidence type="ECO:0000313" key="1">
    <source>
        <dbReference type="EMBL" id="AHC13665.1"/>
    </source>
</evidence>